<reference evidence="1 2" key="2">
    <citation type="submission" date="2020-03" db="EMBL/GenBank/DDBJ databases">
        <authorList>
            <person name="Ichikawa N."/>
            <person name="Kimura A."/>
            <person name="Kitahashi Y."/>
            <person name="Uohara A."/>
        </authorList>
    </citation>
    <scope>NUCLEOTIDE SEQUENCE [LARGE SCALE GENOMIC DNA]</scope>
    <source>
        <strain evidence="1 2">NBRC 108638</strain>
    </source>
</reference>
<accession>A0A6V8LET1</accession>
<evidence type="ECO:0000313" key="1">
    <source>
        <dbReference type="EMBL" id="GFJ93331.1"/>
    </source>
</evidence>
<sequence>MDHFVTQPGPAPRRFIRRQRRPAPALTFGGPICQLDLAGMRHAAAAHAADLWQLWQHVVAKTPPARPYWTFEDRHHEDPDRWPLARAEQAYTSQPRYQAMAVYNAAVHPAHQLSTEHLEAFQAGADAYTRLAALAAVPADAVATVPADAVAVASGPPGWFTPTSARLNDLVEYLRLANRLLDSLPRTCGWRR</sequence>
<organism evidence="1 2">
    <name type="scientific">Phytohabitans rumicis</name>
    <dbReference type="NCBI Taxonomy" id="1076125"/>
    <lineage>
        <taxon>Bacteria</taxon>
        <taxon>Bacillati</taxon>
        <taxon>Actinomycetota</taxon>
        <taxon>Actinomycetes</taxon>
        <taxon>Micromonosporales</taxon>
        <taxon>Micromonosporaceae</taxon>
    </lineage>
</organism>
<proteinExistence type="predicted"/>
<name>A0A6V8LET1_9ACTN</name>
<reference evidence="1 2" key="1">
    <citation type="submission" date="2020-03" db="EMBL/GenBank/DDBJ databases">
        <title>Whole genome shotgun sequence of Phytohabitans rumicis NBRC 108638.</title>
        <authorList>
            <person name="Komaki H."/>
            <person name="Tamura T."/>
        </authorList>
    </citation>
    <scope>NUCLEOTIDE SEQUENCE [LARGE SCALE GENOMIC DNA]</scope>
    <source>
        <strain evidence="1 2">NBRC 108638</strain>
    </source>
</reference>
<dbReference type="AlphaFoldDB" id="A0A6V8LET1"/>
<gene>
    <name evidence="1" type="ORF">Prum_069730</name>
</gene>
<protein>
    <submittedName>
        <fullName evidence="1">Uncharacterized protein</fullName>
    </submittedName>
</protein>
<comment type="caution">
    <text evidence="1">The sequence shown here is derived from an EMBL/GenBank/DDBJ whole genome shotgun (WGS) entry which is preliminary data.</text>
</comment>
<keyword evidence="2" id="KW-1185">Reference proteome</keyword>
<dbReference type="EMBL" id="BLPG01000001">
    <property type="protein sequence ID" value="GFJ93331.1"/>
    <property type="molecule type" value="Genomic_DNA"/>
</dbReference>
<dbReference type="Proteomes" id="UP000482960">
    <property type="component" value="Unassembled WGS sequence"/>
</dbReference>
<evidence type="ECO:0000313" key="2">
    <source>
        <dbReference type="Proteomes" id="UP000482960"/>
    </source>
</evidence>
<dbReference type="RefSeq" id="WP_173079989.1">
    <property type="nucleotide sequence ID" value="NZ_BLPG01000001.1"/>
</dbReference>